<evidence type="ECO:0008006" key="3">
    <source>
        <dbReference type="Google" id="ProtNLM"/>
    </source>
</evidence>
<gene>
    <name evidence="1" type="ORF">LWC34_17875</name>
</gene>
<proteinExistence type="predicted"/>
<dbReference type="EMBL" id="JAJVCN010000001">
    <property type="protein sequence ID" value="MCE7004679.1"/>
    <property type="molecule type" value="Genomic_DNA"/>
</dbReference>
<sequence length="22" mass="2527">MVGIVTRRDLLRTIAREDEAIV</sequence>
<name>A0ABS8Z9Y0_9PSEU</name>
<organism evidence="1 2">
    <name type="scientific">Kibdelosporangium philippinense</name>
    <dbReference type="NCBI Taxonomy" id="211113"/>
    <lineage>
        <taxon>Bacteria</taxon>
        <taxon>Bacillati</taxon>
        <taxon>Actinomycetota</taxon>
        <taxon>Actinomycetes</taxon>
        <taxon>Pseudonocardiales</taxon>
        <taxon>Pseudonocardiaceae</taxon>
        <taxon>Kibdelosporangium</taxon>
    </lineage>
</organism>
<evidence type="ECO:0000313" key="2">
    <source>
        <dbReference type="Proteomes" id="UP001521150"/>
    </source>
</evidence>
<keyword evidence="2" id="KW-1185">Reference proteome</keyword>
<dbReference type="Proteomes" id="UP001521150">
    <property type="component" value="Unassembled WGS sequence"/>
</dbReference>
<accession>A0ABS8Z9Y0</accession>
<protein>
    <recommendedName>
        <fullName evidence="3">CBS domain-containing protein</fullName>
    </recommendedName>
</protein>
<comment type="caution">
    <text evidence="1">The sequence shown here is derived from an EMBL/GenBank/DDBJ whole genome shotgun (WGS) entry which is preliminary data.</text>
</comment>
<reference evidence="1 2" key="1">
    <citation type="submission" date="2021-12" db="EMBL/GenBank/DDBJ databases">
        <title>Genome sequence of Kibdelosporangium philippinense ATCC 49844.</title>
        <authorList>
            <person name="Fedorov E.A."/>
            <person name="Omeragic M."/>
            <person name="Shalygina K.F."/>
            <person name="Maclea K.S."/>
        </authorList>
    </citation>
    <scope>NUCLEOTIDE SEQUENCE [LARGE SCALE GENOMIC DNA]</scope>
    <source>
        <strain evidence="1 2">ATCC 49844</strain>
    </source>
</reference>
<evidence type="ECO:0000313" key="1">
    <source>
        <dbReference type="EMBL" id="MCE7004679.1"/>
    </source>
</evidence>